<evidence type="ECO:0000256" key="1">
    <source>
        <dbReference type="SAM" id="Coils"/>
    </source>
</evidence>
<evidence type="ECO:0000313" key="2">
    <source>
        <dbReference type="EMBL" id="CUT18141.1"/>
    </source>
</evidence>
<keyword evidence="1" id="KW-0175">Coiled coil</keyword>
<sequence length="442" mass="51581">MIPLHHDSCYVDCGSTVNNIVYFNPCSLAELSVGSILGIDCKESMAHLSQLSTREVIECTLLIKRSKVNDTKYENIWESNSKNKFSSNYQFSPSDYEILSNSAELKSIIKCKNNIISITSMYENYFSKNSPSEINDGYWNMHPMFRVIYNKESKDIIDGYHEKRDQILSLPEQSNAIVKNLTFPKTRTHENDFYHRDPLFFLTTDSIYSSMYSKPYISINLIIFYSSHTMNLLVESMGILEDYRCCIRKQLYHLFMAAFLQLNNLNLLLKESISRIKNKSFIEKEESIVESLRIISCLKKSGKYLLVLRDKIVPVMECCNFVSLEDAVKILQNKISYSSAMLCKEKNLGSIEKDVLRCCIIESNNEIRKILSFLKRKYRHLVIKKELRIRYLQRKISMDTKKNTDEIQLSPFFVSSVKELVKKLENEIKEMRSHKKGLTNKR</sequence>
<dbReference type="EMBL" id="LN906597">
    <property type="protein sequence ID" value="CUT18141.1"/>
    <property type="molecule type" value="Genomic_DNA"/>
</dbReference>
<dbReference type="AlphaFoldDB" id="A0A0S4M7A3"/>
<gene>
    <name evidence="2" type="ORF">Ark11_1337</name>
</gene>
<dbReference type="RefSeq" id="WP_092343552.1">
    <property type="nucleotide sequence ID" value="NZ_LN906597.1"/>
</dbReference>
<protein>
    <submittedName>
        <fullName evidence="2">Putative coiled coil protein</fullName>
    </submittedName>
</protein>
<evidence type="ECO:0000313" key="3">
    <source>
        <dbReference type="Proteomes" id="UP000198651"/>
    </source>
</evidence>
<reference evidence="3" key="1">
    <citation type="submission" date="2015-11" db="EMBL/GenBank/DDBJ databases">
        <authorList>
            <person name="Seth-Smith H.M.B."/>
        </authorList>
    </citation>
    <scope>NUCLEOTIDE SEQUENCE [LARGE SCALE GENOMIC DNA]</scope>
    <source>
        <strain evidence="3">2013Ark11</strain>
    </source>
</reference>
<name>A0A0S4M7A3_9BURK</name>
<proteinExistence type="predicted"/>
<accession>A0A0S4M7A3</accession>
<keyword evidence="3" id="KW-1185">Reference proteome</keyword>
<dbReference type="Proteomes" id="UP000198651">
    <property type="component" value="Chromosome I"/>
</dbReference>
<feature type="coiled-coil region" evidence="1">
    <location>
        <begin position="414"/>
        <end position="441"/>
    </location>
</feature>
<organism evidence="2 3">
    <name type="scientific">Candidatus Ichthyocystis hellenicum</name>
    <dbReference type="NCBI Taxonomy" id="1561003"/>
    <lineage>
        <taxon>Bacteria</taxon>
        <taxon>Pseudomonadati</taxon>
        <taxon>Pseudomonadota</taxon>
        <taxon>Betaproteobacteria</taxon>
        <taxon>Burkholderiales</taxon>
        <taxon>Candidatus Ichthyocystis</taxon>
    </lineage>
</organism>